<dbReference type="Pfam" id="PF01795">
    <property type="entry name" value="Methyltransf_5"/>
    <property type="match status" value="1"/>
</dbReference>
<feature type="binding site" evidence="6">
    <location>
        <position position="93"/>
    </location>
    <ligand>
        <name>S-adenosyl-L-methionine</name>
        <dbReference type="ChEBI" id="CHEBI:59789"/>
    </ligand>
</feature>
<dbReference type="InterPro" id="IPR029063">
    <property type="entry name" value="SAM-dependent_MTases_sf"/>
</dbReference>
<evidence type="ECO:0000313" key="7">
    <source>
        <dbReference type="EMBL" id="OGZ32811.1"/>
    </source>
</evidence>
<feature type="binding site" evidence="6">
    <location>
        <position position="72"/>
    </location>
    <ligand>
        <name>S-adenosyl-L-methionine</name>
        <dbReference type="ChEBI" id="CHEBI:59789"/>
    </ligand>
</feature>
<accession>A0A1G2F5H1</accession>
<dbReference type="STRING" id="1801990.A2V69_03215"/>
<evidence type="ECO:0000256" key="2">
    <source>
        <dbReference type="ARBA" id="ARBA00022552"/>
    </source>
</evidence>
<dbReference type="PIRSF" id="PIRSF004486">
    <property type="entry name" value="MraW"/>
    <property type="match status" value="1"/>
</dbReference>
<keyword evidence="2 6" id="KW-0698">rRNA processing</keyword>
<dbReference type="PANTHER" id="PTHR11265">
    <property type="entry name" value="S-ADENOSYL-METHYLTRANSFERASE MRAW"/>
    <property type="match status" value="1"/>
</dbReference>
<evidence type="ECO:0000256" key="1">
    <source>
        <dbReference type="ARBA" id="ARBA00010396"/>
    </source>
</evidence>
<evidence type="ECO:0000256" key="3">
    <source>
        <dbReference type="ARBA" id="ARBA00022603"/>
    </source>
</evidence>
<protein>
    <recommendedName>
        <fullName evidence="6">Ribosomal RNA small subunit methyltransferase H</fullName>
        <ecNumber evidence="6">2.1.1.199</ecNumber>
    </recommendedName>
    <alternativeName>
        <fullName evidence="6">16S rRNA m(4)C1402 methyltransferase</fullName>
    </alternativeName>
    <alternativeName>
        <fullName evidence="6">rRNA (cytosine-N(4)-)-methyltransferase RsmH</fullName>
    </alternativeName>
</protein>
<feature type="binding site" evidence="6">
    <location>
        <position position="50"/>
    </location>
    <ligand>
        <name>S-adenosyl-L-methionine</name>
        <dbReference type="ChEBI" id="CHEBI:59789"/>
    </ligand>
</feature>
<evidence type="ECO:0000256" key="5">
    <source>
        <dbReference type="ARBA" id="ARBA00022691"/>
    </source>
</evidence>
<sequence>MHTPVLLEKVIEYLEPKPGENFIDCTIGEAGHAKVVLEKISPDGRILGIDIDRESLKRIQPQERLILVQGNFKELKKIVIENNFLIVNGILFDLGLSSWQIEESGKGFTYKKDEPLIMILNGKQVVAAEEIINSWPEESLIEIFKKYGEEKYSRRIVREIVNRRKLAPIKTTFQLREVVSRAIPSAFSLTRRGTLNRILARIFQALRIVINDELENLKQGLEQAVEIIAPGGRIVVISFHSLEDRIVKRLFKEKENQGQLEILTDRPVMADEFEISMNYRSRSAKLRAAVKK</sequence>
<dbReference type="GO" id="GO:0070475">
    <property type="term" value="P:rRNA base methylation"/>
    <property type="evidence" value="ECO:0007669"/>
    <property type="project" value="UniProtKB-UniRule"/>
</dbReference>
<comment type="subcellular location">
    <subcellularLocation>
        <location evidence="6">Cytoplasm</location>
    </subcellularLocation>
</comment>
<reference evidence="7 8" key="1">
    <citation type="journal article" date="2016" name="Nat. Commun.">
        <title>Thousands of microbial genomes shed light on interconnected biogeochemical processes in an aquifer system.</title>
        <authorList>
            <person name="Anantharaman K."/>
            <person name="Brown C.T."/>
            <person name="Hug L.A."/>
            <person name="Sharon I."/>
            <person name="Castelle C.J."/>
            <person name="Probst A.J."/>
            <person name="Thomas B.C."/>
            <person name="Singh A."/>
            <person name="Wilkins M.J."/>
            <person name="Karaoz U."/>
            <person name="Brodie E.L."/>
            <person name="Williams K.H."/>
            <person name="Hubbard S.S."/>
            <person name="Banfield J.F."/>
        </authorList>
    </citation>
    <scope>NUCLEOTIDE SEQUENCE [LARGE SCALE GENOMIC DNA]</scope>
</reference>
<feature type="binding site" evidence="6">
    <location>
        <position position="100"/>
    </location>
    <ligand>
        <name>S-adenosyl-L-methionine</name>
        <dbReference type="ChEBI" id="CHEBI:59789"/>
    </ligand>
</feature>
<dbReference type="InterPro" id="IPR002903">
    <property type="entry name" value="RsmH"/>
</dbReference>
<evidence type="ECO:0000256" key="6">
    <source>
        <dbReference type="HAMAP-Rule" id="MF_01007"/>
    </source>
</evidence>
<dbReference type="Proteomes" id="UP000177810">
    <property type="component" value="Unassembled WGS sequence"/>
</dbReference>
<comment type="function">
    <text evidence="6">Specifically methylates the N4 position of cytidine in position 1402 (C1402) of 16S rRNA.</text>
</comment>
<keyword evidence="3 6" id="KW-0489">Methyltransferase</keyword>
<dbReference type="AlphaFoldDB" id="A0A1G2F5H1"/>
<dbReference type="NCBIfam" id="TIGR00006">
    <property type="entry name" value="16S rRNA (cytosine(1402)-N(4))-methyltransferase RsmH"/>
    <property type="match status" value="1"/>
</dbReference>
<dbReference type="EMBL" id="MHMT01000013">
    <property type="protein sequence ID" value="OGZ32811.1"/>
    <property type="molecule type" value="Genomic_DNA"/>
</dbReference>
<gene>
    <name evidence="6" type="primary">rsmH</name>
    <name evidence="7" type="ORF">A2V69_03215</name>
</gene>
<dbReference type="Gene3D" id="3.40.50.150">
    <property type="entry name" value="Vaccinia Virus protein VP39"/>
    <property type="match status" value="1"/>
</dbReference>
<keyword evidence="5 6" id="KW-0949">S-adenosyl-L-methionine</keyword>
<evidence type="ECO:0000256" key="4">
    <source>
        <dbReference type="ARBA" id="ARBA00022679"/>
    </source>
</evidence>
<dbReference type="HAMAP" id="MF_01007">
    <property type="entry name" value="16SrRNA_methyltr_H"/>
    <property type="match status" value="1"/>
</dbReference>
<keyword evidence="6" id="KW-0963">Cytoplasm</keyword>
<evidence type="ECO:0000313" key="8">
    <source>
        <dbReference type="Proteomes" id="UP000177810"/>
    </source>
</evidence>
<comment type="catalytic activity">
    <reaction evidence="6">
        <text>cytidine(1402) in 16S rRNA + S-adenosyl-L-methionine = N(4)-methylcytidine(1402) in 16S rRNA + S-adenosyl-L-homocysteine + H(+)</text>
        <dbReference type="Rhea" id="RHEA:42928"/>
        <dbReference type="Rhea" id="RHEA-COMP:10286"/>
        <dbReference type="Rhea" id="RHEA-COMP:10287"/>
        <dbReference type="ChEBI" id="CHEBI:15378"/>
        <dbReference type="ChEBI" id="CHEBI:57856"/>
        <dbReference type="ChEBI" id="CHEBI:59789"/>
        <dbReference type="ChEBI" id="CHEBI:74506"/>
        <dbReference type="ChEBI" id="CHEBI:82748"/>
        <dbReference type="EC" id="2.1.1.199"/>
    </reaction>
</comment>
<proteinExistence type="inferred from homology"/>
<comment type="caution">
    <text evidence="7">The sequence shown here is derived from an EMBL/GenBank/DDBJ whole genome shotgun (WGS) entry which is preliminary data.</text>
</comment>
<dbReference type="EC" id="2.1.1.199" evidence="6"/>
<dbReference type="SUPFAM" id="SSF53335">
    <property type="entry name" value="S-adenosyl-L-methionine-dependent methyltransferases"/>
    <property type="match status" value="1"/>
</dbReference>
<dbReference type="InterPro" id="IPR023397">
    <property type="entry name" value="SAM-dep_MeTrfase_MraW_recog"/>
</dbReference>
<name>A0A1G2F5H1_9BACT</name>
<dbReference type="PANTHER" id="PTHR11265:SF0">
    <property type="entry name" value="12S RRNA N4-METHYLCYTIDINE METHYLTRANSFERASE"/>
    <property type="match status" value="1"/>
</dbReference>
<comment type="similarity">
    <text evidence="1 6">Belongs to the methyltransferase superfamily. RsmH family.</text>
</comment>
<dbReference type="SUPFAM" id="SSF81799">
    <property type="entry name" value="Putative methyltransferase TM0872, insert domain"/>
    <property type="match status" value="1"/>
</dbReference>
<keyword evidence="4 6" id="KW-0808">Transferase</keyword>
<feature type="binding site" evidence="6">
    <location>
        <begin position="30"/>
        <end position="32"/>
    </location>
    <ligand>
        <name>S-adenosyl-L-methionine</name>
        <dbReference type="ChEBI" id="CHEBI:59789"/>
    </ligand>
</feature>
<dbReference type="GO" id="GO:0005737">
    <property type="term" value="C:cytoplasm"/>
    <property type="evidence" value="ECO:0007669"/>
    <property type="project" value="UniProtKB-SubCell"/>
</dbReference>
<organism evidence="7 8">
    <name type="scientific">Candidatus Portnoybacteria bacterium RBG_13_40_8</name>
    <dbReference type="NCBI Taxonomy" id="1801990"/>
    <lineage>
        <taxon>Bacteria</taxon>
        <taxon>Candidatus Portnoyibacteriota</taxon>
    </lineage>
</organism>
<dbReference type="Gene3D" id="1.10.150.170">
    <property type="entry name" value="Putative methyltransferase TM0872, insert domain"/>
    <property type="match status" value="1"/>
</dbReference>
<dbReference type="GO" id="GO:0071424">
    <property type="term" value="F:rRNA (cytosine-N4-)-methyltransferase activity"/>
    <property type="evidence" value="ECO:0007669"/>
    <property type="project" value="UniProtKB-UniRule"/>
</dbReference>